<feature type="transmembrane region" description="Helical" evidence="1">
    <location>
        <begin position="74"/>
        <end position="94"/>
    </location>
</feature>
<evidence type="ECO:0000313" key="2">
    <source>
        <dbReference type="EMBL" id="GAA0552537.1"/>
    </source>
</evidence>
<dbReference type="Proteomes" id="UP001501169">
    <property type="component" value="Unassembled WGS sequence"/>
</dbReference>
<evidence type="ECO:0000313" key="3">
    <source>
        <dbReference type="Proteomes" id="UP001501169"/>
    </source>
</evidence>
<dbReference type="Pfam" id="PF04246">
    <property type="entry name" value="RseC_MucC"/>
    <property type="match status" value="1"/>
</dbReference>
<keyword evidence="1" id="KW-0812">Transmembrane</keyword>
<dbReference type="InterPro" id="IPR007359">
    <property type="entry name" value="SigmaE_reg_RseC_MucC"/>
</dbReference>
<keyword evidence="3" id="KW-1185">Reference proteome</keyword>
<dbReference type="PANTHER" id="PTHR35867">
    <property type="entry name" value="PROTEIN RSEC"/>
    <property type="match status" value="1"/>
</dbReference>
<gene>
    <name evidence="2" type="ORF">GCM10009098_20300</name>
</gene>
<dbReference type="PIRSF" id="PIRSF004923">
    <property type="entry name" value="RseC"/>
    <property type="match status" value="1"/>
</dbReference>
<dbReference type="RefSeq" id="WP_226767165.1">
    <property type="nucleotide sequence ID" value="NZ_BAAAEO010000003.1"/>
</dbReference>
<organism evidence="2 3">
    <name type="scientific">Rheinheimera aquimaris</name>
    <dbReference type="NCBI Taxonomy" id="412437"/>
    <lineage>
        <taxon>Bacteria</taxon>
        <taxon>Pseudomonadati</taxon>
        <taxon>Pseudomonadota</taxon>
        <taxon>Gammaproteobacteria</taxon>
        <taxon>Chromatiales</taxon>
        <taxon>Chromatiaceae</taxon>
        <taxon>Rheinheimera</taxon>
    </lineage>
</organism>
<dbReference type="EMBL" id="BAAAEO010000003">
    <property type="protein sequence ID" value="GAA0552537.1"/>
    <property type="molecule type" value="Genomic_DNA"/>
</dbReference>
<dbReference type="PANTHER" id="PTHR35867:SF1">
    <property type="entry name" value="PROTEIN RSEC"/>
    <property type="match status" value="1"/>
</dbReference>
<accession>A0ABN1DUC7</accession>
<dbReference type="InterPro" id="IPR026268">
    <property type="entry name" value="RseC"/>
</dbReference>
<keyword evidence="1" id="KW-1133">Transmembrane helix</keyword>
<keyword evidence="1" id="KW-0472">Membrane</keyword>
<evidence type="ECO:0000256" key="1">
    <source>
        <dbReference type="SAM" id="Phobius"/>
    </source>
</evidence>
<feature type="transmembrane region" description="Helical" evidence="1">
    <location>
        <begin position="106"/>
        <end position="125"/>
    </location>
</feature>
<reference evidence="2 3" key="1">
    <citation type="journal article" date="2019" name="Int. J. Syst. Evol. Microbiol.">
        <title>The Global Catalogue of Microorganisms (GCM) 10K type strain sequencing project: providing services to taxonomists for standard genome sequencing and annotation.</title>
        <authorList>
            <consortium name="The Broad Institute Genomics Platform"/>
            <consortium name="The Broad Institute Genome Sequencing Center for Infectious Disease"/>
            <person name="Wu L."/>
            <person name="Ma J."/>
        </authorList>
    </citation>
    <scope>NUCLEOTIDE SEQUENCE [LARGE SCALE GENOMIC DNA]</scope>
    <source>
        <strain evidence="2 3">JCM 14331</strain>
    </source>
</reference>
<proteinExistence type="predicted"/>
<sequence length="150" mass="15920">MVEEIATVVSVEQKGVWLTTTPVASCNACQVSEDCGTGIVAKTLTPKTLHFFVASELELLAGEQVKIGIAEQNLLMAAAMVYLLPLLLMLLFAVPASAAGVSEGMQMLLAAFGATCGFAIARLYGRYQEKRADIHIVEVLPSLGVQPKLP</sequence>
<protein>
    <submittedName>
        <fullName evidence="2">SoxR reducing system RseC family protein</fullName>
    </submittedName>
</protein>
<comment type="caution">
    <text evidence="2">The sequence shown here is derived from an EMBL/GenBank/DDBJ whole genome shotgun (WGS) entry which is preliminary data.</text>
</comment>
<name>A0ABN1DUC7_9GAMM</name>